<feature type="transmembrane region" description="Helical" evidence="1">
    <location>
        <begin position="90"/>
        <end position="111"/>
    </location>
</feature>
<accession>A0A8J3ZM90</accession>
<feature type="transmembrane region" description="Helical" evidence="1">
    <location>
        <begin position="62"/>
        <end position="84"/>
    </location>
</feature>
<organism evidence="2 3">
    <name type="scientific">Virgisporangium aurantiacum</name>
    <dbReference type="NCBI Taxonomy" id="175570"/>
    <lineage>
        <taxon>Bacteria</taxon>
        <taxon>Bacillati</taxon>
        <taxon>Actinomycetota</taxon>
        <taxon>Actinomycetes</taxon>
        <taxon>Micromonosporales</taxon>
        <taxon>Micromonosporaceae</taxon>
        <taxon>Virgisporangium</taxon>
    </lineage>
</organism>
<dbReference type="AlphaFoldDB" id="A0A8J3ZM90"/>
<evidence type="ECO:0000313" key="3">
    <source>
        <dbReference type="Proteomes" id="UP000612585"/>
    </source>
</evidence>
<keyword evidence="1" id="KW-1133">Transmembrane helix</keyword>
<dbReference type="RefSeq" id="WP_204011705.1">
    <property type="nucleotide sequence ID" value="NZ_BOPG01000105.1"/>
</dbReference>
<keyword evidence="1" id="KW-0472">Membrane</keyword>
<reference evidence="2" key="1">
    <citation type="submission" date="2021-01" db="EMBL/GenBank/DDBJ databases">
        <title>Whole genome shotgun sequence of Virgisporangium aurantiacum NBRC 16421.</title>
        <authorList>
            <person name="Komaki H."/>
            <person name="Tamura T."/>
        </authorList>
    </citation>
    <scope>NUCLEOTIDE SEQUENCE</scope>
    <source>
        <strain evidence="2">NBRC 16421</strain>
    </source>
</reference>
<dbReference type="Proteomes" id="UP000612585">
    <property type="component" value="Unassembled WGS sequence"/>
</dbReference>
<evidence type="ECO:0000256" key="1">
    <source>
        <dbReference type="SAM" id="Phobius"/>
    </source>
</evidence>
<dbReference type="InterPro" id="IPR009937">
    <property type="entry name" value="Phage_holin_3_6"/>
</dbReference>
<protein>
    <recommendedName>
        <fullName evidence="4">Holin-X, holin superfamily III</fullName>
    </recommendedName>
</protein>
<evidence type="ECO:0000313" key="2">
    <source>
        <dbReference type="EMBL" id="GIJ63995.1"/>
    </source>
</evidence>
<proteinExistence type="predicted"/>
<dbReference type="EMBL" id="BOPG01000105">
    <property type="protein sequence ID" value="GIJ63995.1"/>
    <property type="molecule type" value="Genomic_DNA"/>
</dbReference>
<keyword evidence="3" id="KW-1185">Reference proteome</keyword>
<evidence type="ECO:0008006" key="4">
    <source>
        <dbReference type="Google" id="ProtNLM"/>
    </source>
</evidence>
<gene>
    <name evidence="2" type="ORF">Vau01_115110</name>
</gene>
<name>A0A8J3ZM90_9ACTN</name>
<dbReference type="Pfam" id="PF07332">
    <property type="entry name" value="Phage_holin_3_6"/>
    <property type="match status" value="1"/>
</dbReference>
<comment type="caution">
    <text evidence="2">The sequence shown here is derived from an EMBL/GenBank/DDBJ whole genome shotgun (WGS) entry which is preliminary data.</text>
</comment>
<sequence length="142" mass="15489">MTTGYEPEHIRPVERPVEDESIGHLMSEVLQDVSKLFRQEVALAKAELKEEASKAGKAGGMLAGAGFAGYMVAVLLSLALVFALDAVMPLGWAAVIVAVLWAIVGGVLYSVGRKRMKDVDPVPRQTVETLREDAQWVRDQRN</sequence>
<keyword evidence="1" id="KW-0812">Transmembrane</keyword>